<dbReference type="EMBL" id="VSSQ01066115">
    <property type="protein sequence ID" value="MPN18716.1"/>
    <property type="molecule type" value="Genomic_DNA"/>
</dbReference>
<dbReference type="AlphaFoldDB" id="A0A645FXW0"/>
<name>A0A645FXW0_9ZZZZ</name>
<evidence type="ECO:0000313" key="1">
    <source>
        <dbReference type="EMBL" id="MPN18716.1"/>
    </source>
</evidence>
<accession>A0A645FXW0</accession>
<protein>
    <submittedName>
        <fullName evidence="1">Uncharacterized protein</fullName>
    </submittedName>
</protein>
<comment type="caution">
    <text evidence="1">The sequence shown here is derived from an EMBL/GenBank/DDBJ whole genome shotgun (WGS) entry which is preliminary data.</text>
</comment>
<proteinExistence type="predicted"/>
<sequence length="120" mass="13205">MKILDPICYAFRIRIVPIDIEIMGTPDGNSQALHADFHLGGTIMRNTPVHIARLNVAIAFGGGKLVFMPFHINADITTSGCMTACRNTEAMPACSQCSRRTVFIIRWRSMIADALIAEVI</sequence>
<gene>
    <name evidence="1" type="ORF">SDC9_166079</name>
</gene>
<reference evidence="1" key="1">
    <citation type="submission" date="2019-08" db="EMBL/GenBank/DDBJ databases">
        <authorList>
            <person name="Kucharzyk K."/>
            <person name="Murdoch R.W."/>
            <person name="Higgins S."/>
            <person name="Loffler F."/>
        </authorList>
    </citation>
    <scope>NUCLEOTIDE SEQUENCE</scope>
</reference>
<organism evidence="1">
    <name type="scientific">bioreactor metagenome</name>
    <dbReference type="NCBI Taxonomy" id="1076179"/>
    <lineage>
        <taxon>unclassified sequences</taxon>
        <taxon>metagenomes</taxon>
        <taxon>ecological metagenomes</taxon>
    </lineage>
</organism>